<evidence type="ECO:0000313" key="1">
    <source>
        <dbReference type="EMBL" id="KAK4028190.1"/>
    </source>
</evidence>
<reference evidence="1 2" key="1">
    <citation type="journal article" date="2023" name="Nucleic Acids Res.">
        <title>The hologenome of Daphnia magna reveals possible DNA methylation and microbiome-mediated evolution of the host genome.</title>
        <authorList>
            <person name="Chaturvedi A."/>
            <person name="Li X."/>
            <person name="Dhandapani V."/>
            <person name="Marshall H."/>
            <person name="Kissane S."/>
            <person name="Cuenca-Cambronero M."/>
            <person name="Asole G."/>
            <person name="Calvet F."/>
            <person name="Ruiz-Romero M."/>
            <person name="Marangio P."/>
            <person name="Guigo R."/>
            <person name="Rago D."/>
            <person name="Mirbahai L."/>
            <person name="Eastwood N."/>
            <person name="Colbourne J.K."/>
            <person name="Zhou J."/>
            <person name="Mallon E."/>
            <person name="Orsini L."/>
        </authorList>
    </citation>
    <scope>NUCLEOTIDE SEQUENCE [LARGE SCALE GENOMIC DNA]</scope>
    <source>
        <strain evidence="1">LRV0_1</strain>
    </source>
</reference>
<protein>
    <submittedName>
        <fullName evidence="1">Uncharacterized protein</fullName>
    </submittedName>
</protein>
<name>A0ABR0ASU7_9CRUS</name>
<comment type="caution">
    <text evidence="1">The sequence shown here is derived from an EMBL/GenBank/DDBJ whole genome shotgun (WGS) entry which is preliminary data.</text>
</comment>
<dbReference type="EMBL" id="JAOYFB010000038">
    <property type="protein sequence ID" value="KAK4028190.1"/>
    <property type="molecule type" value="Genomic_DNA"/>
</dbReference>
<proteinExistence type="predicted"/>
<evidence type="ECO:0000313" key="2">
    <source>
        <dbReference type="Proteomes" id="UP001234178"/>
    </source>
</evidence>
<dbReference type="PANTHER" id="PTHR24401:SF29">
    <property type="entry name" value="SI:CH211-243P7.3-RELATED"/>
    <property type="match status" value="1"/>
</dbReference>
<sequence>MAQVSTSIFEWDGKDMALLQRAKRSELQSAGVSNPSDSAVAKAITKAELTRHCHRKTRETENCVRLLENMFLALPDATDTLGVPLLRDDALDIWGTEKRHVTCLQAPEGVQLYTKTRELLKGYVTLPVYRCAHGSTSLESFDNHLNNFILRDGSE</sequence>
<dbReference type="Proteomes" id="UP001234178">
    <property type="component" value="Unassembled WGS sequence"/>
</dbReference>
<accession>A0ABR0ASU7</accession>
<organism evidence="1 2">
    <name type="scientific">Daphnia magna</name>
    <dbReference type="NCBI Taxonomy" id="35525"/>
    <lineage>
        <taxon>Eukaryota</taxon>
        <taxon>Metazoa</taxon>
        <taxon>Ecdysozoa</taxon>
        <taxon>Arthropoda</taxon>
        <taxon>Crustacea</taxon>
        <taxon>Branchiopoda</taxon>
        <taxon>Diplostraca</taxon>
        <taxon>Cladocera</taxon>
        <taxon>Anomopoda</taxon>
        <taxon>Daphniidae</taxon>
        <taxon>Daphnia</taxon>
    </lineage>
</organism>
<gene>
    <name evidence="1" type="ORF">OUZ56_017452</name>
</gene>
<dbReference type="PANTHER" id="PTHR24401">
    <property type="entry name" value="SI:CH211-243P7.3-RELATED"/>
    <property type="match status" value="1"/>
</dbReference>
<keyword evidence="2" id="KW-1185">Reference proteome</keyword>